<keyword evidence="3" id="KW-0238">DNA-binding</keyword>
<feature type="compositionally biased region" description="Basic residues" evidence="1">
    <location>
        <begin position="1"/>
        <end position="10"/>
    </location>
</feature>
<dbReference type="Proteomes" id="UP000578091">
    <property type="component" value="Unassembled WGS sequence"/>
</dbReference>
<evidence type="ECO:0000313" key="4">
    <source>
        <dbReference type="Proteomes" id="UP000578091"/>
    </source>
</evidence>
<reference evidence="3 4" key="1">
    <citation type="submission" date="2020-07" db="EMBL/GenBank/DDBJ databases">
        <title>Luteimonas sp. SJ-92.</title>
        <authorList>
            <person name="Huang X.-X."/>
            <person name="Xu L."/>
            <person name="Sun J.-Q."/>
        </authorList>
    </citation>
    <scope>NUCLEOTIDE SEQUENCE [LARGE SCALE GENOMIC DNA]</scope>
    <source>
        <strain evidence="3 4">SJ-92</strain>
    </source>
</reference>
<dbReference type="AlphaFoldDB" id="A0A853JC15"/>
<evidence type="ECO:0000256" key="1">
    <source>
        <dbReference type="SAM" id="MobiDB-lite"/>
    </source>
</evidence>
<dbReference type="Pfam" id="PF09836">
    <property type="entry name" value="DUF2063"/>
    <property type="match status" value="1"/>
</dbReference>
<evidence type="ECO:0000313" key="3">
    <source>
        <dbReference type="EMBL" id="NZA26771.1"/>
    </source>
</evidence>
<dbReference type="InterPro" id="IPR018640">
    <property type="entry name" value="DUF2063"/>
</dbReference>
<keyword evidence="4" id="KW-1185">Reference proteome</keyword>
<dbReference type="EMBL" id="JACCKA010000061">
    <property type="protein sequence ID" value="NZA26771.1"/>
    <property type="molecule type" value="Genomic_DNA"/>
</dbReference>
<comment type="caution">
    <text evidence="3">The sequence shown here is derived from an EMBL/GenBank/DDBJ whole genome shotgun (WGS) entry which is preliminary data.</text>
</comment>
<proteinExistence type="predicted"/>
<dbReference type="GO" id="GO:0003677">
    <property type="term" value="F:DNA binding"/>
    <property type="evidence" value="ECO:0007669"/>
    <property type="project" value="UniProtKB-KW"/>
</dbReference>
<accession>A0A853JC15</accession>
<feature type="compositionally biased region" description="Low complexity" evidence="1">
    <location>
        <begin position="11"/>
        <end position="25"/>
    </location>
</feature>
<evidence type="ECO:0000259" key="2">
    <source>
        <dbReference type="Pfam" id="PF09836"/>
    </source>
</evidence>
<name>A0A853JC15_9GAMM</name>
<sequence>MGQPRSRLRGAARAGATGRSDSGAGSRAGRGDGGVSGAGFSRPFPQQAFAAALLRPGREVPDAIGIRDRYRAAHRLAVHRNNFVAGLVAALAESFPVTLALVGADFFRAMARERVLSAPPTGPVLTDYASGFPAFIAAFPPAAAVPCLADVARIEALRIRAYHAADAVPVPGAAYRELLQAPERLAATRARLHPACCWFGARHAAYSIWCAHQGLPDMGRACLAGIDQARAEDVLIARPAFDIDVARLPGGAVAWLDALGGGHTFAAALGAAHAAGADVDAGALFAILIRHGLVVGFDSVLEH</sequence>
<protein>
    <submittedName>
        <fullName evidence="3">Putative DNA-binding domain-containing protein</fullName>
    </submittedName>
</protein>
<organism evidence="3 4">
    <name type="scientific">Luteimonas salinisoli</name>
    <dbReference type="NCBI Taxonomy" id="2752307"/>
    <lineage>
        <taxon>Bacteria</taxon>
        <taxon>Pseudomonadati</taxon>
        <taxon>Pseudomonadota</taxon>
        <taxon>Gammaproteobacteria</taxon>
        <taxon>Lysobacterales</taxon>
        <taxon>Lysobacteraceae</taxon>
        <taxon>Luteimonas</taxon>
    </lineage>
</organism>
<feature type="region of interest" description="Disordered" evidence="1">
    <location>
        <begin position="1"/>
        <end position="37"/>
    </location>
</feature>
<gene>
    <name evidence="3" type="ORF">H0E84_10280</name>
</gene>
<feature type="compositionally biased region" description="Gly residues" evidence="1">
    <location>
        <begin position="26"/>
        <end position="37"/>
    </location>
</feature>
<feature type="domain" description="Putative DNA-binding" evidence="2">
    <location>
        <begin position="46"/>
        <end position="136"/>
    </location>
</feature>